<accession>A0A9P6H0Q1</accession>
<evidence type="ECO:0000256" key="12">
    <source>
        <dbReference type="ARBA" id="ARBA00023239"/>
    </source>
</evidence>
<sequence length="188" mass="22692">MRFPYITLCNLAGAVCSLLAFIFGHIYYNTRNRTYLLATVCLQTLFIMEIVNIKLHKSTSRYAPTVMQLGSRMFTLWVVCLYYKYFSLNIPIMVTCWYLTDFTRYIFYAFRNEHIKKLRYSLSILTYPTAFFCELMCIYHLFKKEKSLFRYLFVLILIGYIPGVIFLMRHMLQQRYWSSKKQHIRKTV</sequence>
<reference evidence="15 16" key="1">
    <citation type="journal article" date="2020" name="Genome Biol. Evol.">
        <title>Comparative genomics of strictly vertically transmitted, feminizing microsporidia endosymbionts of amphipod crustaceans.</title>
        <authorList>
            <person name="Cormier A."/>
            <person name="Chebbi M.A."/>
            <person name="Giraud I."/>
            <person name="Wattier R."/>
            <person name="Teixeira M."/>
            <person name="Gilbert C."/>
            <person name="Rigaud T."/>
            <person name="Cordaux R."/>
        </authorList>
    </citation>
    <scope>NUCLEOTIDE SEQUENCE [LARGE SCALE GENOMIC DNA]</scope>
    <source>
        <strain evidence="15 16">Ou3-Ou53</strain>
    </source>
</reference>
<keyword evidence="10 14" id="KW-0472">Membrane</keyword>
<evidence type="ECO:0000256" key="3">
    <source>
        <dbReference type="ARBA" id="ARBA00007811"/>
    </source>
</evidence>
<dbReference type="Proteomes" id="UP000740883">
    <property type="component" value="Unassembled WGS sequence"/>
</dbReference>
<keyword evidence="12 14" id="KW-0456">Lyase</keyword>
<dbReference type="GO" id="GO:0030148">
    <property type="term" value="P:sphingolipid biosynthetic process"/>
    <property type="evidence" value="ECO:0007669"/>
    <property type="project" value="TreeGrafter"/>
</dbReference>
<protein>
    <recommendedName>
        <fullName evidence="4 14">Very-long-chain (3R)-3-hydroxyacyl-CoA dehydratase</fullName>
        <ecNumber evidence="4 14">4.2.1.134</ecNumber>
    </recommendedName>
</protein>
<name>A0A9P6H0Q1_9MICR</name>
<keyword evidence="7 14" id="KW-0276">Fatty acid metabolism</keyword>
<comment type="pathway">
    <text evidence="2 14">Lipid metabolism; fatty acid biosynthesis.</text>
</comment>
<evidence type="ECO:0000256" key="11">
    <source>
        <dbReference type="ARBA" id="ARBA00023160"/>
    </source>
</evidence>
<feature type="transmembrane region" description="Helical" evidence="14">
    <location>
        <begin position="34"/>
        <end position="53"/>
    </location>
</feature>
<keyword evidence="14" id="KW-0256">Endoplasmic reticulum</keyword>
<organism evidence="15 16">
    <name type="scientific">Nosema granulosis</name>
    <dbReference type="NCBI Taxonomy" id="83296"/>
    <lineage>
        <taxon>Eukaryota</taxon>
        <taxon>Fungi</taxon>
        <taxon>Fungi incertae sedis</taxon>
        <taxon>Microsporidia</taxon>
        <taxon>Nosematidae</taxon>
        <taxon>Nosema</taxon>
    </lineage>
</organism>
<keyword evidence="16" id="KW-1185">Reference proteome</keyword>
<comment type="caution">
    <text evidence="14">Lacks conserved residue(s) required for the propagation of feature annotation.</text>
</comment>
<keyword evidence="6 14" id="KW-0812">Transmembrane</keyword>
<comment type="subcellular location">
    <subcellularLocation>
        <location evidence="14">Endoplasmic reticulum membrane</location>
        <topology evidence="14">Multi-pass membrane protein</topology>
    </subcellularLocation>
    <subcellularLocation>
        <location evidence="1">Membrane</location>
        <topology evidence="1">Multi-pass membrane protein</topology>
    </subcellularLocation>
</comment>
<comment type="similarity">
    <text evidence="3 14">Belongs to the very long-chain fatty acids dehydratase HACD family.</text>
</comment>
<evidence type="ECO:0000256" key="7">
    <source>
        <dbReference type="ARBA" id="ARBA00022832"/>
    </source>
</evidence>
<keyword evidence="8 14" id="KW-1133">Transmembrane helix</keyword>
<dbReference type="AlphaFoldDB" id="A0A9P6H0Q1"/>
<dbReference type="GO" id="GO:0102158">
    <property type="term" value="F:very-long-chain (3R)-3-hydroxyacyl-CoA dehydratase activity"/>
    <property type="evidence" value="ECO:0007669"/>
    <property type="project" value="UniProtKB-EC"/>
</dbReference>
<comment type="function">
    <text evidence="14">Catalyzes the third of the four reactions of the long-chain fatty acids elongation cycle. This endoplasmic reticulum-bound enzymatic process, allows the addition of two carbons to the chain of long- and very long-chain fatty acids/VLCFAs per cycle. This enzyme catalyzes the dehydration of the 3-hydroxyacyl-CoA intermediate into trans-2,3-enoyl-CoA, within each cycle of fatty acid elongation. Thereby, it participates to the production of VLCFAs of different chain lengths that are involved in multiple biological processes as precursors of membrane lipids and lipid mediators.</text>
</comment>
<feature type="transmembrane region" description="Helical" evidence="14">
    <location>
        <begin position="148"/>
        <end position="168"/>
    </location>
</feature>
<keyword evidence="5 14" id="KW-0444">Lipid biosynthesis</keyword>
<evidence type="ECO:0000256" key="9">
    <source>
        <dbReference type="ARBA" id="ARBA00023098"/>
    </source>
</evidence>
<evidence type="ECO:0000313" key="16">
    <source>
        <dbReference type="Proteomes" id="UP000740883"/>
    </source>
</evidence>
<evidence type="ECO:0000256" key="6">
    <source>
        <dbReference type="ARBA" id="ARBA00022692"/>
    </source>
</evidence>
<evidence type="ECO:0000256" key="4">
    <source>
        <dbReference type="ARBA" id="ARBA00013122"/>
    </source>
</evidence>
<dbReference type="Pfam" id="PF04387">
    <property type="entry name" value="PTPLA"/>
    <property type="match status" value="1"/>
</dbReference>
<proteinExistence type="inferred from homology"/>
<dbReference type="EC" id="4.2.1.134" evidence="4 14"/>
<comment type="caution">
    <text evidence="15">The sequence shown here is derived from an EMBL/GenBank/DDBJ whole genome shotgun (WGS) entry which is preliminary data.</text>
</comment>
<dbReference type="OrthoDB" id="46988at2759"/>
<keyword evidence="9 14" id="KW-0443">Lipid metabolism</keyword>
<evidence type="ECO:0000256" key="13">
    <source>
        <dbReference type="ARBA" id="ARBA00036671"/>
    </source>
</evidence>
<dbReference type="EMBL" id="SBJO01000009">
    <property type="protein sequence ID" value="KAF9764791.1"/>
    <property type="molecule type" value="Genomic_DNA"/>
</dbReference>
<evidence type="ECO:0000256" key="8">
    <source>
        <dbReference type="ARBA" id="ARBA00022989"/>
    </source>
</evidence>
<feature type="transmembrane region" description="Helical" evidence="14">
    <location>
        <begin position="122"/>
        <end position="142"/>
    </location>
</feature>
<dbReference type="GO" id="GO:0042761">
    <property type="term" value="P:very long-chain fatty acid biosynthetic process"/>
    <property type="evidence" value="ECO:0007669"/>
    <property type="project" value="TreeGrafter"/>
</dbReference>
<dbReference type="GO" id="GO:0030497">
    <property type="term" value="P:fatty acid elongation"/>
    <property type="evidence" value="ECO:0007669"/>
    <property type="project" value="TreeGrafter"/>
</dbReference>
<evidence type="ECO:0000256" key="5">
    <source>
        <dbReference type="ARBA" id="ARBA00022516"/>
    </source>
</evidence>
<evidence type="ECO:0000256" key="14">
    <source>
        <dbReference type="RuleBase" id="RU363109"/>
    </source>
</evidence>
<dbReference type="PANTHER" id="PTHR11035:SF3">
    <property type="entry name" value="VERY-LONG-CHAIN (3R)-3-HYDROXYACYL-COA DEHYDRATASE"/>
    <property type="match status" value="1"/>
</dbReference>
<dbReference type="GO" id="GO:0005789">
    <property type="term" value="C:endoplasmic reticulum membrane"/>
    <property type="evidence" value="ECO:0007669"/>
    <property type="project" value="UniProtKB-SubCell"/>
</dbReference>
<dbReference type="InterPro" id="IPR007482">
    <property type="entry name" value="Tyr_Pase-like_PTPLA"/>
</dbReference>
<gene>
    <name evidence="15" type="ORF">NGRA_0289</name>
</gene>
<comment type="catalytic activity">
    <reaction evidence="13 14">
        <text>a very-long-chain (3R)-3-hydroxyacyl-CoA = a very-long-chain (2E)-enoyl-CoA + H2O</text>
        <dbReference type="Rhea" id="RHEA:45812"/>
        <dbReference type="ChEBI" id="CHEBI:15377"/>
        <dbReference type="ChEBI" id="CHEBI:83728"/>
        <dbReference type="ChEBI" id="CHEBI:85440"/>
        <dbReference type="EC" id="4.2.1.134"/>
    </reaction>
</comment>
<evidence type="ECO:0000256" key="2">
    <source>
        <dbReference type="ARBA" id="ARBA00005194"/>
    </source>
</evidence>
<dbReference type="PANTHER" id="PTHR11035">
    <property type="entry name" value="VERY-LONG-CHAIN (3R)-3-HYDROXYACYL-COA DEHYDRATASE"/>
    <property type="match status" value="1"/>
</dbReference>
<evidence type="ECO:0000256" key="10">
    <source>
        <dbReference type="ARBA" id="ARBA00023136"/>
    </source>
</evidence>
<evidence type="ECO:0000256" key="1">
    <source>
        <dbReference type="ARBA" id="ARBA00004141"/>
    </source>
</evidence>
<keyword evidence="11 14" id="KW-0275">Fatty acid biosynthesis</keyword>
<feature type="transmembrane region" description="Helical" evidence="14">
    <location>
        <begin position="7"/>
        <end position="28"/>
    </location>
</feature>
<evidence type="ECO:0000313" key="15">
    <source>
        <dbReference type="EMBL" id="KAF9764791.1"/>
    </source>
</evidence>